<keyword evidence="1" id="KW-0812">Transmembrane</keyword>
<organism evidence="3 4">
    <name type="scientific">Nocardia seriolae</name>
    <dbReference type="NCBI Taxonomy" id="37332"/>
    <lineage>
        <taxon>Bacteria</taxon>
        <taxon>Bacillati</taxon>
        <taxon>Actinomycetota</taxon>
        <taxon>Actinomycetes</taxon>
        <taxon>Mycobacteriales</taxon>
        <taxon>Nocardiaceae</taxon>
        <taxon>Nocardia</taxon>
    </lineage>
</organism>
<evidence type="ECO:0000313" key="2">
    <source>
        <dbReference type="EMBL" id="APA95309.1"/>
    </source>
</evidence>
<protein>
    <submittedName>
        <fullName evidence="3">Uncharacterized protein</fullName>
    </submittedName>
</protein>
<name>A0A0B8MZU4_9NOCA</name>
<dbReference type="EMBL" id="CP017839">
    <property type="protein sequence ID" value="APA95309.1"/>
    <property type="molecule type" value="Genomic_DNA"/>
</dbReference>
<reference evidence="4" key="1">
    <citation type="submission" date="2015-07" db="EMBL/GenBank/DDBJ databases">
        <title>Nocardia seriolae U-1 whole genome shotgun sequence.</title>
        <authorList>
            <person name="Imajoh M."/>
            <person name="Fukumoto Y."/>
            <person name="Sukeda M."/>
            <person name="Yamane J."/>
            <person name="Yamasaki K."/>
            <person name="Shimizu M."/>
            <person name="Ohnishi K."/>
            <person name="Oshima S."/>
        </authorList>
    </citation>
    <scope>NUCLEOTIDE SEQUENCE [LARGE SCALE GENOMIC DNA]</scope>
    <source>
        <strain evidence="4">U-1</strain>
    </source>
</reference>
<proteinExistence type="predicted"/>
<reference evidence="3 4" key="2">
    <citation type="journal article" date="2016" name="Genome Announc.">
        <title>Draft Genome Sequence of Erythromycin- and Oxytetracycline-Sensitive Nocardia seriolae Strain U-1 (NBRC 110359).</title>
        <authorList>
            <person name="Imajoh M."/>
            <person name="Sukeda M."/>
            <person name="Shimizu M."/>
            <person name="Yamane J."/>
            <person name="Ohnishi K."/>
            <person name="Oshima S."/>
        </authorList>
    </citation>
    <scope>NUCLEOTIDE SEQUENCE [LARGE SCALE GENOMIC DNA]</scope>
    <source>
        <strain evidence="3 4">U-1</strain>
    </source>
</reference>
<evidence type="ECO:0000256" key="1">
    <source>
        <dbReference type="SAM" id="Phobius"/>
    </source>
</evidence>
<dbReference type="OrthoDB" id="3830295at2"/>
<dbReference type="Proteomes" id="UP000037179">
    <property type="component" value="Unassembled WGS sequence"/>
</dbReference>
<keyword evidence="4" id="KW-1185">Reference proteome</keyword>
<dbReference type="EMBL" id="BBYQ01000010">
    <property type="protein sequence ID" value="GAP26769.1"/>
    <property type="molecule type" value="Genomic_DNA"/>
</dbReference>
<evidence type="ECO:0000313" key="5">
    <source>
        <dbReference type="Proteomes" id="UP000180166"/>
    </source>
</evidence>
<dbReference type="RefSeq" id="WP_033085597.1">
    <property type="nucleotide sequence ID" value="NZ_AP017900.1"/>
</dbReference>
<keyword evidence="1" id="KW-0472">Membrane</keyword>
<dbReference type="KEGG" id="nsr:NS506_01236"/>
<reference evidence="2 5" key="3">
    <citation type="submission" date="2016-10" db="EMBL/GenBank/DDBJ databases">
        <title>Genome sequence of Nocardia seriolae strain EM150506, isolated from Anguila japonica.</title>
        <authorList>
            <person name="Han H.-J."/>
        </authorList>
    </citation>
    <scope>NUCLEOTIDE SEQUENCE [LARGE SCALE GENOMIC DNA]</scope>
    <source>
        <strain evidence="2 5">EM150506</strain>
    </source>
</reference>
<keyword evidence="1" id="KW-1133">Transmembrane helix</keyword>
<dbReference type="Proteomes" id="UP000180166">
    <property type="component" value="Chromosome"/>
</dbReference>
<accession>A0A0B8MZU4</accession>
<evidence type="ECO:0000313" key="4">
    <source>
        <dbReference type="Proteomes" id="UP000037179"/>
    </source>
</evidence>
<dbReference type="GeneID" id="93370874"/>
<sequence length="105" mass="11496">MTLRERLNELPAMGGTLVYSEPHETSDGTTVITVAAVNPWRGARPIGVLVIREGDVKWEAALDATRIATIGVLTGLVAATLATLAVFKQPPWPSLRFWDVHYRTN</sequence>
<evidence type="ECO:0000313" key="3">
    <source>
        <dbReference type="EMBL" id="GAP26769.1"/>
    </source>
</evidence>
<gene>
    <name evidence="2" type="ORF">NS506_01236</name>
    <name evidence="3" type="ORF">NSK11_contig00010-0020</name>
</gene>
<feature type="transmembrane region" description="Helical" evidence="1">
    <location>
        <begin position="67"/>
        <end position="87"/>
    </location>
</feature>
<dbReference type="AlphaFoldDB" id="A0A0B8MZU4"/>